<evidence type="ECO:0000313" key="9">
    <source>
        <dbReference type="EMBL" id="MFB9376729.1"/>
    </source>
</evidence>
<reference evidence="9 10" key="1">
    <citation type="submission" date="2024-09" db="EMBL/GenBank/DDBJ databases">
        <authorList>
            <person name="Sun Q."/>
            <person name="Mori K."/>
        </authorList>
    </citation>
    <scope>NUCLEOTIDE SEQUENCE [LARGE SCALE GENOMIC DNA]</scope>
    <source>
        <strain evidence="9 10">TISTR 1856</strain>
    </source>
</reference>
<sequence>MAGLVQRLRSTYEVLAREAAKFGVVGAVAFVVNIGVFNLLRHGGPDGIGVLHHKPLTANVIAVAISILVAWLGNRYWTFRLRRRASAGRELILFVVMNAAGLAISLACLGFTYYVLNLRGAVASNVSANGVGLVLGTLFRWWAYRKFVFVQELEQEGWHDGEPPTSTTTRAPGDGPHVHDVTGREVHRH</sequence>
<name>A0ABV5LRK5_9ACTN</name>
<evidence type="ECO:0000256" key="3">
    <source>
        <dbReference type="ARBA" id="ARBA00022692"/>
    </source>
</evidence>
<feature type="transmembrane region" description="Helical" evidence="7">
    <location>
        <begin position="20"/>
        <end position="40"/>
    </location>
</feature>
<keyword evidence="4 7" id="KW-1133">Transmembrane helix</keyword>
<dbReference type="PANTHER" id="PTHR38459:SF1">
    <property type="entry name" value="PROPHAGE BACTOPRENOL-LINKED GLUCOSE TRANSLOCASE HOMOLOG"/>
    <property type="match status" value="1"/>
</dbReference>
<evidence type="ECO:0000256" key="5">
    <source>
        <dbReference type="ARBA" id="ARBA00023136"/>
    </source>
</evidence>
<gene>
    <name evidence="9" type="ORF">ACFFVI_07080</name>
</gene>
<comment type="subcellular location">
    <subcellularLocation>
        <location evidence="1">Membrane</location>
        <topology evidence="1">Multi-pass membrane protein</topology>
    </subcellularLocation>
</comment>
<comment type="caution">
    <text evidence="9">The sequence shown here is derived from an EMBL/GenBank/DDBJ whole genome shotgun (WGS) entry which is preliminary data.</text>
</comment>
<evidence type="ECO:0000259" key="8">
    <source>
        <dbReference type="Pfam" id="PF04138"/>
    </source>
</evidence>
<keyword evidence="3 7" id="KW-0812">Transmembrane</keyword>
<evidence type="ECO:0000256" key="1">
    <source>
        <dbReference type="ARBA" id="ARBA00004141"/>
    </source>
</evidence>
<evidence type="ECO:0000256" key="4">
    <source>
        <dbReference type="ARBA" id="ARBA00022989"/>
    </source>
</evidence>
<dbReference type="EMBL" id="JBHMDM010000004">
    <property type="protein sequence ID" value="MFB9376729.1"/>
    <property type="molecule type" value="Genomic_DNA"/>
</dbReference>
<proteinExistence type="inferred from homology"/>
<feature type="transmembrane region" description="Helical" evidence="7">
    <location>
        <begin position="122"/>
        <end position="143"/>
    </location>
</feature>
<dbReference type="PANTHER" id="PTHR38459">
    <property type="entry name" value="PROPHAGE BACTOPRENOL-LINKED GLUCOSE TRANSLOCASE HOMOLOG"/>
    <property type="match status" value="1"/>
</dbReference>
<evidence type="ECO:0000256" key="2">
    <source>
        <dbReference type="ARBA" id="ARBA00009399"/>
    </source>
</evidence>
<evidence type="ECO:0000313" key="10">
    <source>
        <dbReference type="Proteomes" id="UP001589748"/>
    </source>
</evidence>
<protein>
    <submittedName>
        <fullName evidence="9">GtrA family protein</fullName>
    </submittedName>
</protein>
<dbReference type="Proteomes" id="UP001589748">
    <property type="component" value="Unassembled WGS sequence"/>
</dbReference>
<accession>A0ABV5LRK5</accession>
<dbReference type="InterPro" id="IPR051401">
    <property type="entry name" value="GtrA_CellWall_Glycosyl"/>
</dbReference>
<evidence type="ECO:0000256" key="7">
    <source>
        <dbReference type="SAM" id="Phobius"/>
    </source>
</evidence>
<keyword evidence="5 7" id="KW-0472">Membrane</keyword>
<feature type="compositionally biased region" description="Basic and acidic residues" evidence="6">
    <location>
        <begin position="176"/>
        <end position="189"/>
    </location>
</feature>
<organism evidence="9 10">
    <name type="scientific">Kineococcus gynurae</name>
    <dbReference type="NCBI Taxonomy" id="452979"/>
    <lineage>
        <taxon>Bacteria</taxon>
        <taxon>Bacillati</taxon>
        <taxon>Actinomycetota</taxon>
        <taxon>Actinomycetes</taxon>
        <taxon>Kineosporiales</taxon>
        <taxon>Kineosporiaceae</taxon>
        <taxon>Kineococcus</taxon>
    </lineage>
</organism>
<evidence type="ECO:0000256" key="6">
    <source>
        <dbReference type="SAM" id="MobiDB-lite"/>
    </source>
</evidence>
<comment type="similarity">
    <text evidence="2">Belongs to the GtrA family.</text>
</comment>
<feature type="region of interest" description="Disordered" evidence="6">
    <location>
        <begin position="158"/>
        <end position="189"/>
    </location>
</feature>
<feature type="transmembrane region" description="Helical" evidence="7">
    <location>
        <begin position="60"/>
        <end position="79"/>
    </location>
</feature>
<keyword evidence="10" id="KW-1185">Reference proteome</keyword>
<feature type="domain" description="GtrA/DPMS transmembrane" evidence="8">
    <location>
        <begin position="21"/>
        <end position="149"/>
    </location>
</feature>
<feature type="transmembrane region" description="Helical" evidence="7">
    <location>
        <begin position="91"/>
        <end position="116"/>
    </location>
</feature>
<dbReference type="RefSeq" id="WP_380135883.1">
    <property type="nucleotide sequence ID" value="NZ_JBHLUI010000003.1"/>
</dbReference>
<dbReference type="Pfam" id="PF04138">
    <property type="entry name" value="GtrA_DPMS_TM"/>
    <property type="match status" value="1"/>
</dbReference>
<dbReference type="InterPro" id="IPR007267">
    <property type="entry name" value="GtrA_DPMS_TM"/>
</dbReference>